<organism evidence="6 7">
    <name type="scientific">Saccharomonospora piscinae</name>
    <dbReference type="NCBI Taxonomy" id="687388"/>
    <lineage>
        <taxon>Bacteria</taxon>
        <taxon>Bacillati</taxon>
        <taxon>Actinomycetota</taxon>
        <taxon>Actinomycetes</taxon>
        <taxon>Pseudonocardiales</taxon>
        <taxon>Pseudonocardiaceae</taxon>
        <taxon>Saccharomonospora</taxon>
    </lineage>
</organism>
<dbReference type="PANTHER" id="PTHR30055">
    <property type="entry name" value="HTH-TYPE TRANSCRIPTIONAL REGULATOR RUTR"/>
    <property type="match status" value="1"/>
</dbReference>
<evidence type="ECO:0000313" key="7">
    <source>
        <dbReference type="Proteomes" id="UP000192591"/>
    </source>
</evidence>
<dbReference type="GO" id="GO:0045892">
    <property type="term" value="P:negative regulation of DNA-templated transcription"/>
    <property type="evidence" value="ECO:0007669"/>
    <property type="project" value="InterPro"/>
</dbReference>
<dbReference type="GO" id="GO:0003700">
    <property type="term" value="F:DNA-binding transcription factor activity"/>
    <property type="evidence" value="ECO:0007669"/>
    <property type="project" value="TreeGrafter"/>
</dbReference>
<dbReference type="GO" id="GO:0000976">
    <property type="term" value="F:transcription cis-regulatory region binding"/>
    <property type="evidence" value="ECO:0007669"/>
    <property type="project" value="TreeGrafter"/>
</dbReference>
<comment type="caution">
    <text evidence="6">The sequence shown here is derived from an EMBL/GenBank/DDBJ whole genome shotgun (WGS) entry which is preliminary data.</text>
</comment>
<dbReference type="Gene3D" id="1.10.10.60">
    <property type="entry name" value="Homeodomain-like"/>
    <property type="match status" value="1"/>
</dbReference>
<evidence type="ECO:0000256" key="4">
    <source>
        <dbReference type="PROSITE-ProRule" id="PRU00335"/>
    </source>
</evidence>
<dbReference type="Pfam" id="PF00440">
    <property type="entry name" value="TetR_N"/>
    <property type="match status" value="1"/>
</dbReference>
<dbReference type="SUPFAM" id="SSF46689">
    <property type="entry name" value="Homeodomain-like"/>
    <property type="match status" value="1"/>
</dbReference>
<dbReference type="PROSITE" id="PS50977">
    <property type="entry name" value="HTH_TETR_2"/>
    <property type="match status" value="1"/>
</dbReference>
<evidence type="ECO:0000256" key="3">
    <source>
        <dbReference type="ARBA" id="ARBA00023163"/>
    </source>
</evidence>
<dbReference type="Pfam" id="PF02909">
    <property type="entry name" value="TetR_C_1"/>
    <property type="match status" value="1"/>
</dbReference>
<reference evidence="6 7" key="1">
    <citation type="submission" date="2017-02" db="EMBL/GenBank/DDBJ databases">
        <title>Draft genome of Saccharomonospora sp. 154.</title>
        <authorList>
            <person name="Alonso-Carmona G.S."/>
            <person name="De La Haba R."/>
            <person name="Vera-Gargallo B."/>
            <person name="Sandoval-Trujillo A.H."/>
            <person name="Ramirez-Duran N."/>
            <person name="Ventosa A."/>
        </authorList>
    </citation>
    <scope>NUCLEOTIDE SEQUENCE [LARGE SCALE GENOMIC DNA]</scope>
    <source>
        <strain evidence="6 7">LRS4.154</strain>
    </source>
</reference>
<dbReference type="AlphaFoldDB" id="A0A1V9AD46"/>
<evidence type="ECO:0000313" key="6">
    <source>
        <dbReference type="EMBL" id="OQO95045.1"/>
    </source>
</evidence>
<dbReference type="STRING" id="1962155.B1813_03020"/>
<dbReference type="Gene3D" id="1.10.357.10">
    <property type="entry name" value="Tetracycline Repressor, domain 2"/>
    <property type="match status" value="1"/>
</dbReference>
<dbReference type="EMBL" id="MWIH01000002">
    <property type="protein sequence ID" value="OQO95045.1"/>
    <property type="molecule type" value="Genomic_DNA"/>
</dbReference>
<keyword evidence="3" id="KW-0804">Transcription</keyword>
<dbReference type="InterPro" id="IPR009057">
    <property type="entry name" value="Homeodomain-like_sf"/>
</dbReference>
<dbReference type="InterPro" id="IPR001647">
    <property type="entry name" value="HTH_TetR"/>
</dbReference>
<accession>A0A1V9AD46</accession>
<protein>
    <recommendedName>
        <fullName evidence="5">HTH tetR-type domain-containing protein</fullName>
    </recommendedName>
</protein>
<sequence>MPCAQCGEPFRAAGQGRPRRYCGRACQARAYRARRDGDDRARRAATPSRSSRSRVFDRTTLVRTAIDIADAHGMAALSMRALAARMDVPATSLYRQVSSKNELIAAMIDTAFGDLPLSQPGAAEWRALLEREAHREWELYLRHPWLLEVLNTTRPPLAPEVLAATDRVFAALSGLGLDREAQLSVYLLVSGYVQGMASMVAASRRSARQTGISERDWWSTQRGKLTGLLDSGRYPWLSELAAARPSATRADLDRWFEFGLHRLLDGVAVFVFAP</sequence>
<feature type="DNA-binding region" description="H-T-H motif" evidence="4">
    <location>
        <begin position="78"/>
        <end position="97"/>
    </location>
</feature>
<keyword evidence="7" id="KW-1185">Reference proteome</keyword>
<dbReference type="Proteomes" id="UP000192591">
    <property type="component" value="Unassembled WGS sequence"/>
</dbReference>
<gene>
    <name evidence="6" type="ORF">B1813_03020</name>
</gene>
<keyword evidence="2 4" id="KW-0238">DNA-binding</keyword>
<dbReference type="RefSeq" id="WP_081190437.1">
    <property type="nucleotide sequence ID" value="NZ_MWIH01000002.1"/>
</dbReference>
<dbReference type="InterPro" id="IPR036271">
    <property type="entry name" value="Tet_transcr_reg_TetR-rel_C_sf"/>
</dbReference>
<dbReference type="InterPro" id="IPR004111">
    <property type="entry name" value="Repressor_TetR_C"/>
</dbReference>
<proteinExistence type="predicted"/>
<keyword evidence="1" id="KW-0805">Transcription regulation</keyword>
<evidence type="ECO:0000256" key="1">
    <source>
        <dbReference type="ARBA" id="ARBA00023015"/>
    </source>
</evidence>
<dbReference type="PANTHER" id="PTHR30055:SF151">
    <property type="entry name" value="TRANSCRIPTIONAL REGULATORY PROTEIN"/>
    <property type="match status" value="1"/>
</dbReference>
<name>A0A1V9AD46_SACPI</name>
<evidence type="ECO:0000259" key="5">
    <source>
        <dbReference type="PROSITE" id="PS50977"/>
    </source>
</evidence>
<evidence type="ECO:0000256" key="2">
    <source>
        <dbReference type="ARBA" id="ARBA00023125"/>
    </source>
</evidence>
<dbReference type="InterPro" id="IPR050109">
    <property type="entry name" value="HTH-type_TetR-like_transc_reg"/>
</dbReference>
<feature type="domain" description="HTH tetR-type" evidence="5">
    <location>
        <begin position="55"/>
        <end position="115"/>
    </location>
</feature>
<dbReference type="SUPFAM" id="SSF48498">
    <property type="entry name" value="Tetracyclin repressor-like, C-terminal domain"/>
    <property type="match status" value="1"/>
</dbReference>